<dbReference type="Gene3D" id="3.40.50.1000">
    <property type="entry name" value="HAD superfamily/HAD-like"/>
    <property type="match status" value="1"/>
</dbReference>
<dbReference type="Proteomes" id="UP001446205">
    <property type="component" value="Unassembled WGS sequence"/>
</dbReference>
<sequence>MCELKRALFLDRDGVINKDFGHVHQLRDFEFVDGIFSLCQSFQAAGYLIVVVTNQAGIARGMYSEHDFHQLSEWMLSRFADKGVFISAVYFCPHHPSFGTSATQCTCRKPEPGMILRARTDLDLDLGNSILIGDHESDVRAAHAAGVETTVLLRAPMTAQVPSEATYIARDLDHANSILEHTCSLHVAGSPSPDIDSSQGHDESPVSAFGNGSPILRACSL</sequence>
<dbReference type="CDD" id="cd07503">
    <property type="entry name" value="HAD_HisB-N"/>
    <property type="match status" value="1"/>
</dbReference>
<dbReference type="InterPro" id="IPR036412">
    <property type="entry name" value="HAD-like_sf"/>
</dbReference>
<evidence type="ECO:0000256" key="7">
    <source>
        <dbReference type="ARBA" id="ARBA00031828"/>
    </source>
</evidence>
<protein>
    <recommendedName>
        <fullName evidence="7">D,D-heptose 1,7-bisphosphate phosphatase</fullName>
    </recommendedName>
</protein>
<dbReference type="PANTHER" id="PTHR42891">
    <property type="entry name" value="D-GLYCERO-BETA-D-MANNO-HEPTOSE-1,7-BISPHOSPHATE 7-PHOSPHATASE"/>
    <property type="match status" value="1"/>
</dbReference>
<dbReference type="SUPFAM" id="SSF56784">
    <property type="entry name" value="HAD-like"/>
    <property type="match status" value="1"/>
</dbReference>
<dbReference type="EMBL" id="JBBPCO010000009">
    <property type="protein sequence ID" value="MEK8090141.1"/>
    <property type="molecule type" value="Genomic_DNA"/>
</dbReference>
<dbReference type="InterPro" id="IPR004446">
    <property type="entry name" value="Heptose_bisP_phosphatase"/>
</dbReference>
<dbReference type="NCBIfam" id="NF006506">
    <property type="entry name" value="PRK08942.1"/>
    <property type="match status" value="1"/>
</dbReference>
<evidence type="ECO:0000256" key="6">
    <source>
        <dbReference type="ARBA" id="ARBA00023277"/>
    </source>
</evidence>
<dbReference type="NCBIfam" id="TIGR01656">
    <property type="entry name" value="Histidinol-ppas"/>
    <property type="match status" value="1"/>
</dbReference>
<dbReference type="InterPro" id="IPR023214">
    <property type="entry name" value="HAD_sf"/>
</dbReference>
<evidence type="ECO:0000313" key="9">
    <source>
        <dbReference type="EMBL" id="MEK8090141.1"/>
    </source>
</evidence>
<feature type="region of interest" description="Disordered" evidence="8">
    <location>
        <begin position="189"/>
        <end position="209"/>
    </location>
</feature>
<keyword evidence="10" id="KW-1185">Reference proteome</keyword>
<dbReference type="NCBIfam" id="TIGR01662">
    <property type="entry name" value="HAD-SF-IIIA"/>
    <property type="match status" value="1"/>
</dbReference>
<evidence type="ECO:0000256" key="8">
    <source>
        <dbReference type="SAM" id="MobiDB-lite"/>
    </source>
</evidence>
<accession>A0ABU9D9D0</accession>
<dbReference type="PANTHER" id="PTHR42891:SF1">
    <property type="entry name" value="D-GLYCERO-BETA-D-MANNO-HEPTOSE-1,7-BISPHOSPHATE 7-PHOSPHATASE"/>
    <property type="match status" value="1"/>
</dbReference>
<dbReference type="GO" id="GO:0034200">
    <property type="term" value="F:D-glycero-beta-D-manno-heptose 1,7-bisphosphate 7-phosphatase activity"/>
    <property type="evidence" value="ECO:0007669"/>
    <property type="project" value="UniProtKB-EC"/>
</dbReference>
<dbReference type="RefSeq" id="WP_341371197.1">
    <property type="nucleotide sequence ID" value="NZ_JBBPCO010000009.1"/>
</dbReference>
<keyword evidence="4" id="KW-0479">Metal-binding</keyword>
<evidence type="ECO:0000313" key="10">
    <source>
        <dbReference type="Proteomes" id="UP001446205"/>
    </source>
</evidence>
<evidence type="ECO:0000256" key="4">
    <source>
        <dbReference type="ARBA" id="ARBA00022723"/>
    </source>
</evidence>
<evidence type="ECO:0000256" key="5">
    <source>
        <dbReference type="ARBA" id="ARBA00022801"/>
    </source>
</evidence>
<organism evidence="9 10">
    <name type="scientific">Thermithiobacillus plumbiphilus</name>
    <dbReference type="NCBI Taxonomy" id="1729899"/>
    <lineage>
        <taxon>Bacteria</taxon>
        <taxon>Pseudomonadati</taxon>
        <taxon>Pseudomonadota</taxon>
        <taxon>Acidithiobacillia</taxon>
        <taxon>Acidithiobacillales</taxon>
        <taxon>Thermithiobacillaceae</taxon>
        <taxon>Thermithiobacillus</taxon>
    </lineage>
</organism>
<dbReference type="Pfam" id="PF13242">
    <property type="entry name" value="Hydrolase_like"/>
    <property type="match status" value="1"/>
</dbReference>
<gene>
    <name evidence="9" type="primary">gmhB</name>
    <name evidence="9" type="ORF">WOB96_10250</name>
</gene>
<dbReference type="InterPro" id="IPR006549">
    <property type="entry name" value="HAD-SF_hydro_IIIA"/>
</dbReference>
<comment type="caution">
    <text evidence="9">The sequence shown here is derived from an EMBL/GenBank/DDBJ whole genome shotgun (WGS) entry which is preliminary data.</text>
</comment>
<reference evidence="9 10" key="1">
    <citation type="submission" date="2024-04" db="EMBL/GenBank/DDBJ databases">
        <authorList>
            <person name="Abashina T."/>
            <person name="Shaikin A."/>
        </authorList>
    </citation>
    <scope>NUCLEOTIDE SEQUENCE [LARGE SCALE GENOMIC DNA]</scope>
    <source>
        <strain evidence="9 10">AAFK</strain>
    </source>
</reference>
<keyword evidence="6" id="KW-0119">Carbohydrate metabolism</keyword>
<evidence type="ECO:0000256" key="1">
    <source>
        <dbReference type="ARBA" id="ARBA00004496"/>
    </source>
</evidence>
<comment type="similarity">
    <text evidence="2">Belongs to the GmhB family.</text>
</comment>
<proteinExistence type="inferred from homology"/>
<name>A0ABU9D9D0_9PROT</name>
<keyword evidence="3" id="KW-0963">Cytoplasm</keyword>
<evidence type="ECO:0000256" key="3">
    <source>
        <dbReference type="ARBA" id="ARBA00022490"/>
    </source>
</evidence>
<comment type="subcellular location">
    <subcellularLocation>
        <location evidence="1">Cytoplasm</location>
    </subcellularLocation>
</comment>
<keyword evidence="5 9" id="KW-0378">Hydrolase</keyword>
<dbReference type="InterPro" id="IPR006543">
    <property type="entry name" value="Histidinol-phos"/>
</dbReference>
<evidence type="ECO:0000256" key="2">
    <source>
        <dbReference type="ARBA" id="ARBA00005628"/>
    </source>
</evidence>
<dbReference type="NCBIfam" id="TIGR00213">
    <property type="entry name" value="GmhB_yaeD"/>
    <property type="match status" value="1"/>
</dbReference>